<accession>A0A8S5Q1U2</accession>
<dbReference type="EMBL" id="BK015564">
    <property type="protein sequence ID" value="DAE13295.1"/>
    <property type="molecule type" value="Genomic_DNA"/>
</dbReference>
<name>A0A8S5Q1U2_9CAUD</name>
<evidence type="ECO:0000313" key="1">
    <source>
        <dbReference type="EMBL" id="DAE13295.1"/>
    </source>
</evidence>
<reference evidence="1" key="1">
    <citation type="journal article" date="2021" name="Proc. Natl. Acad. Sci. U.S.A.">
        <title>A Catalog of Tens of Thousands of Viruses from Human Metagenomes Reveals Hidden Associations with Chronic Diseases.</title>
        <authorList>
            <person name="Tisza M.J."/>
            <person name="Buck C.B."/>
        </authorList>
    </citation>
    <scope>NUCLEOTIDE SEQUENCE</scope>
    <source>
        <strain evidence="1">CtLqe90</strain>
    </source>
</reference>
<organism evidence="1">
    <name type="scientific">Siphoviridae sp. ctLqe90</name>
    <dbReference type="NCBI Taxonomy" id="2825456"/>
    <lineage>
        <taxon>Viruses</taxon>
        <taxon>Duplodnaviria</taxon>
        <taxon>Heunggongvirae</taxon>
        <taxon>Uroviricota</taxon>
        <taxon>Caudoviricetes</taxon>
    </lineage>
</organism>
<sequence length="45" mass="5336">MNSKRITKRLETEIDMKTVKRKRSIMKIMTTMTVGIDCPYLKFVV</sequence>
<proteinExistence type="predicted"/>
<protein>
    <submittedName>
        <fullName evidence="1">Uncharacterized protein</fullName>
    </submittedName>
</protein>